<dbReference type="EMBL" id="JAGJRS010000029">
    <property type="protein sequence ID" value="MBP1475392.1"/>
    <property type="molecule type" value="Genomic_DNA"/>
</dbReference>
<comment type="caution">
    <text evidence="2">The sequence shown here is derived from an EMBL/GenBank/DDBJ whole genome shotgun (WGS) entry which is preliminary data.</text>
</comment>
<evidence type="ECO:0008006" key="4">
    <source>
        <dbReference type="Google" id="ProtNLM"/>
    </source>
</evidence>
<keyword evidence="1" id="KW-1133">Transmembrane helix</keyword>
<evidence type="ECO:0000313" key="2">
    <source>
        <dbReference type="EMBL" id="MBP1475392.1"/>
    </source>
</evidence>
<feature type="transmembrane region" description="Helical" evidence="1">
    <location>
        <begin position="69"/>
        <end position="88"/>
    </location>
</feature>
<feature type="transmembrane region" description="Helical" evidence="1">
    <location>
        <begin position="9"/>
        <end position="29"/>
    </location>
</feature>
<feature type="transmembrane region" description="Helical" evidence="1">
    <location>
        <begin position="35"/>
        <end position="57"/>
    </location>
</feature>
<keyword evidence="3" id="KW-1185">Reference proteome</keyword>
<dbReference type="RefSeq" id="WP_209622018.1">
    <property type="nucleotide sequence ID" value="NZ_JAGJRS010000029.1"/>
</dbReference>
<protein>
    <recommendedName>
        <fullName evidence="4">EamA domain-containing protein</fullName>
    </recommendedName>
</protein>
<feature type="transmembrane region" description="Helical" evidence="1">
    <location>
        <begin position="125"/>
        <end position="142"/>
    </location>
</feature>
<keyword evidence="1" id="KW-0472">Membrane</keyword>
<sequence length="150" mass="16397">MKIWQRRAIGILTLGGGSIGIAAAITLLLTRTNPIEWIFCIAFMAVYAWGVWCGVRLLEGQLGAERSSLRYWLAQVPAFGSPLLGYFLSSGFHTTVSVQFAPLKLNGNFLLGSTFNYSLFQPNQPWFIGVNVFAVAVAWLLARGGQQSAP</sequence>
<keyword evidence="1" id="KW-0812">Transmembrane</keyword>
<proteinExistence type="predicted"/>
<organism evidence="2 3">
    <name type="scientific">Frateuria flava</name>
    <dbReference type="NCBI Taxonomy" id="2821489"/>
    <lineage>
        <taxon>Bacteria</taxon>
        <taxon>Pseudomonadati</taxon>
        <taxon>Pseudomonadota</taxon>
        <taxon>Gammaproteobacteria</taxon>
        <taxon>Lysobacterales</taxon>
        <taxon>Rhodanobacteraceae</taxon>
        <taxon>Frateuria</taxon>
    </lineage>
</organism>
<evidence type="ECO:0000313" key="3">
    <source>
        <dbReference type="Proteomes" id="UP000823790"/>
    </source>
</evidence>
<accession>A0ABS4DQQ9</accession>
<dbReference type="Proteomes" id="UP000823790">
    <property type="component" value="Unassembled WGS sequence"/>
</dbReference>
<gene>
    <name evidence="2" type="ORF">J7I44_13850</name>
</gene>
<name>A0ABS4DQQ9_9GAMM</name>
<evidence type="ECO:0000256" key="1">
    <source>
        <dbReference type="SAM" id="Phobius"/>
    </source>
</evidence>
<reference evidence="2 3" key="1">
    <citation type="submission" date="2021-04" db="EMBL/GenBank/DDBJ databases">
        <authorList>
            <person name="Huq M.A."/>
        </authorList>
    </citation>
    <scope>NUCLEOTIDE SEQUENCE [LARGE SCALE GENOMIC DNA]</scope>
    <source>
        <strain evidence="2 3">MAH-13</strain>
    </source>
</reference>